<feature type="domain" description="DUF7582" evidence="2">
    <location>
        <begin position="82"/>
        <end position="278"/>
    </location>
</feature>
<comment type="caution">
    <text evidence="3">The sequence shown here is derived from an EMBL/GenBank/DDBJ whole genome shotgun (WGS) entry which is preliminary data.</text>
</comment>
<dbReference type="EMBL" id="JAADJG010000342">
    <property type="protein sequence ID" value="KAF4448391.1"/>
    <property type="molecule type" value="Genomic_DNA"/>
</dbReference>
<dbReference type="OrthoDB" id="3348320at2759"/>
<dbReference type="Proteomes" id="UP000605986">
    <property type="component" value="Unassembled WGS sequence"/>
</dbReference>
<evidence type="ECO:0000313" key="4">
    <source>
        <dbReference type="Proteomes" id="UP000605986"/>
    </source>
</evidence>
<evidence type="ECO:0000256" key="1">
    <source>
        <dbReference type="SAM" id="MobiDB-lite"/>
    </source>
</evidence>
<evidence type="ECO:0000313" key="3">
    <source>
        <dbReference type="EMBL" id="KAF4448391.1"/>
    </source>
</evidence>
<proteinExistence type="predicted"/>
<keyword evidence="4" id="KW-1185">Reference proteome</keyword>
<organism evidence="3 4">
    <name type="scientific">Fusarium austroafricanum</name>
    <dbReference type="NCBI Taxonomy" id="2364996"/>
    <lineage>
        <taxon>Eukaryota</taxon>
        <taxon>Fungi</taxon>
        <taxon>Dikarya</taxon>
        <taxon>Ascomycota</taxon>
        <taxon>Pezizomycotina</taxon>
        <taxon>Sordariomycetes</taxon>
        <taxon>Hypocreomycetidae</taxon>
        <taxon>Hypocreales</taxon>
        <taxon>Nectriaceae</taxon>
        <taxon>Fusarium</taxon>
        <taxon>Fusarium concolor species complex</taxon>
    </lineage>
</organism>
<feature type="compositionally biased region" description="Polar residues" evidence="1">
    <location>
        <begin position="33"/>
        <end position="52"/>
    </location>
</feature>
<feature type="region of interest" description="Disordered" evidence="1">
    <location>
        <begin position="24"/>
        <end position="70"/>
    </location>
</feature>
<dbReference type="Pfam" id="PF24483">
    <property type="entry name" value="DUF7582"/>
    <property type="match status" value="1"/>
</dbReference>
<reference evidence="3" key="1">
    <citation type="submission" date="2020-01" db="EMBL/GenBank/DDBJ databases">
        <title>Identification and distribution of gene clusters putatively required for synthesis of sphingolipid metabolism inhibitors in phylogenetically diverse species of the filamentous fungus Fusarium.</title>
        <authorList>
            <person name="Kim H.-S."/>
            <person name="Busman M."/>
            <person name="Brown D.W."/>
            <person name="Divon H."/>
            <person name="Uhlig S."/>
            <person name="Proctor R.H."/>
        </authorList>
    </citation>
    <scope>NUCLEOTIDE SEQUENCE</scope>
    <source>
        <strain evidence="3">NRRL 53441</strain>
    </source>
</reference>
<name>A0A8H4KEJ4_9HYPO</name>
<sequence>MPGPVNFKEEPPTRPVLISSAAVTIGCGPSKPPKNSGTELQPRPQHQVNVSRPTGGAVLVPPPYRDQQGRPIQHSASELDRNTLMEALTDVAAFLDRQGVRTQLVTVGGAVNTLYLQSRISTHDVDFFLENASSSTHHAIHEAARFANRQRGGRLGAEWLNNATQLFMPVQLQQTLFRAALEQGVVVFEGGGLRVYAAPWSYAFCGKLNRLSDPLSGGEPRPYDLADAVVYLHEYLRTTGRQTVGVRQVREWCKQYNKKMTDEVLRRVDDAYYQQYSRRAIDWRA</sequence>
<evidence type="ECO:0000259" key="2">
    <source>
        <dbReference type="Pfam" id="PF24483"/>
    </source>
</evidence>
<dbReference type="InterPro" id="IPR056004">
    <property type="entry name" value="DUF7582"/>
</dbReference>
<dbReference type="AlphaFoldDB" id="A0A8H4KEJ4"/>
<gene>
    <name evidence="3" type="ORF">F53441_8199</name>
</gene>
<protein>
    <recommendedName>
        <fullName evidence="2">DUF7582 domain-containing protein</fullName>
    </recommendedName>
</protein>
<accession>A0A8H4KEJ4</accession>